<sequence>MSGIYKRRIKKEGKEGEADVDELMRLDIRASVAVLQQCIRCRVKAILSITAMHMRCLSSRVDVALSTPLSSV</sequence>
<keyword evidence="2" id="KW-1185">Reference proteome</keyword>
<proteinExistence type="predicted"/>
<name>A0AAV4UV79_9ARAC</name>
<dbReference type="EMBL" id="BPLQ01011974">
    <property type="protein sequence ID" value="GIY61737.1"/>
    <property type="molecule type" value="Genomic_DNA"/>
</dbReference>
<accession>A0AAV4UV79</accession>
<comment type="caution">
    <text evidence="1">The sequence shown here is derived from an EMBL/GenBank/DDBJ whole genome shotgun (WGS) entry which is preliminary data.</text>
</comment>
<gene>
    <name evidence="1" type="ORF">CDAR_36671</name>
</gene>
<evidence type="ECO:0000313" key="1">
    <source>
        <dbReference type="EMBL" id="GIY61737.1"/>
    </source>
</evidence>
<evidence type="ECO:0000313" key="2">
    <source>
        <dbReference type="Proteomes" id="UP001054837"/>
    </source>
</evidence>
<dbReference type="AlphaFoldDB" id="A0AAV4UV79"/>
<reference evidence="1 2" key="1">
    <citation type="submission" date="2021-06" db="EMBL/GenBank/DDBJ databases">
        <title>Caerostris darwini draft genome.</title>
        <authorList>
            <person name="Kono N."/>
            <person name="Arakawa K."/>
        </authorList>
    </citation>
    <scope>NUCLEOTIDE SEQUENCE [LARGE SCALE GENOMIC DNA]</scope>
</reference>
<dbReference type="Proteomes" id="UP001054837">
    <property type="component" value="Unassembled WGS sequence"/>
</dbReference>
<protein>
    <submittedName>
        <fullName evidence="1">Uncharacterized protein</fullName>
    </submittedName>
</protein>
<organism evidence="1 2">
    <name type="scientific">Caerostris darwini</name>
    <dbReference type="NCBI Taxonomy" id="1538125"/>
    <lineage>
        <taxon>Eukaryota</taxon>
        <taxon>Metazoa</taxon>
        <taxon>Ecdysozoa</taxon>
        <taxon>Arthropoda</taxon>
        <taxon>Chelicerata</taxon>
        <taxon>Arachnida</taxon>
        <taxon>Araneae</taxon>
        <taxon>Araneomorphae</taxon>
        <taxon>Entelegynae</taxon>
        <taxon>Araneoidea</taxon>
        <taxon>Araneidae</taxon>
        <taxon>Caerostris</taxon>
    </lineage>
</organism>